<dbReference type="STRING" id="1458307.OSB_19710"/>
<dbReference type="EMBL" id="CP012160">
    <property type="protein sequence ID" value="AKS46511.1"/>
    <property type="molecule type" value="Genomic_DNA"/>
</dbReference>
<keyword evidence="2" id="KW-1185">Reference proteome</keyword>
<gene>
    <name evidence="1" type="ORF">OSB_19710</name>
</gene>
<evidence type="ECO:0000313" key="1">
    <source>
        <dbReference type="EMBL" id="AKS46511.1"/>
    </source>
</evidence>
<dbReference type="Proteomes" id="UP000067444">
    <property type="component" value="Chromosome"/>
</dbReference>
<dbReference type="KEGG" id="otm:OSB_19710"/>
<proteinExistence type="predicted"/>
<name>A0A0K0Y6I8_9RHOB</name>
<organism evidence="1 2">
    <name type="scientific">Octadecabacter temperatus</name>
    <dbReference type="NCBI Taxonomy" id="1458307"/>
    <lineage>
        <taxon>Bacteria</taxon>
        <taxon>Pseudomonadati</taxon>
        <taxon>Pseudomonadota</taxon>
        <taxon>Alphaproteobacteria</taxon>
        <taxon>Rhodobacterales</taxon>
        <taxon>Roseobacteraceae</taxon>
        <taxon>Octadecabacter</taxon>
    </lineage>
</organism>
<dbReference type="RefSeq" id="WP_049834810.1">
    <property type="nucleotide sequence ID" value="NZ_CP012160.1"/>
</dbReference>
<dbReference type="AlphaFoldDB" id="A0A0K0Y6I8"/>
<accession>A0A0K0Y6I8</accession>
<protein>
    <submittedName>
        <fullName evidence="1">Uncharacterized protein</fullName>
    </submittedName>
</protein>
<reference evidence="1 2" key="1">
    <citation type="journal article" date="2015" name="Genome Announc.">
        <title>Closed Genome Sequence of Octadecabacter temperatus SB1, the First Mesophilic Species of the Genus Octadecabacter.</title>
        <authorList>
            <person name="Voget S."/>
            <person name="Billerbeck S."/>
            <person name="Simon M."/>
            <person name="Daniel R."/>
        </authorList>
    </citation>
    <scope>NUCLEOTIDE SEQUENCE [LARGE SCALE GENOMIC DNA]</scope>
    <source>
        <strain evidence="1 2">SB1</strain>
    </source>
</reference>
<dbReference type="OrthoDB" id="7858303at2"/>
<sequence length="155" mass="16564">MKYLIPLLSVCATPVFADCPDPSIDGPEFSVTGAELIAPQSWDVQAHGTHVAPCAGWDGAFIQTDRVAGFLPIAPTAQFQMDEMGAYILMVVVQAACDPVLAVRSQDGFWEFGETANGRQEAVLWGAPNGGLQVWVGSAERTSCDATVTLETFDR</sequence>
<evidence type="ECO:0000313" key="2">
    <source>
        <dbReference type="Proteomes" id="UP000067444"/>
    </source>
</evidence>